<gene>
    <name evidence="1" type="ORF">SAMN05660976_07030</name>
</gene>
<proteinExistence type="predicted"/>
<evidence type="ECO:0000313" key="2">
    <source>
        <dbReference type="Proteomes" id="UP000198953"/>
    </source>
</evidence>
<accession>A0A1H8ENV6</accession>
<organism evidence="1 2">
    <name type="scientific">Nonomuraea pusilla</name>
    <dbReference type="NCBI Taxonomy" id="46177"/>
    <lineage>
        <taxon>Bacteria</taxon>
        <taxon>Bacillati</taxon>
        <taxon>Actinomycetota</taxon>
        <taxon>Actinomycetes</taxon>
        <taxon>Streptosporangiales</taxon>
        <taxon>Streptosporangiaceae</taxon>
        <taxon>Nonomuraea</taxon>
    </lineage>
</organism>
<keyword evidence="2" id="KW-1185">Reference proteome</keyword>
<dbReference type="RefSeq" id="WP_177227628.1">
    <property type="nucleotide sequence ID" value="NZ_FOBF01000023.1"/>
</dbReference>
<dbReference type="AlphaFoldDB" id="A0A1H8ENV6"/>
<name>A0A1H8ENV6_9ACTN</name>
<dbReference type="STRING" id="46177.SAMN05660976_07030"/>
<dbReference type="EMBL" id="FOBF01000023">
    <property type="protein sequence ID" value="SEN20468.1"/>
    <property type="molecule type" value="Genomic_DNA"/>
</dbReference>
<evidence type="ECO:0000313" key="1">
    <source>
        <dbReference type="EMBL" id="SEN20468.1"/>
    </source>
</evidence>
<protein>
    <submittedName>
        <fullName evidence="1">Uncharacterized protein</fullName>
    </submittedName>
</protein>
<dbReference type="Proteomes" id="UP000198953">
    <property type="component" value="Unassembled WGS sequence"/>
</dbReference>
<sequence>MPKFQDAAEFAAAIAPVIDAAHVNVHASAHRAVTELAARSGVTPGLLHDLRFALPLRPLTRASLAVVHRYGAAADRERAVQDHLREGTLAEDADGTLTLTPKGLDHVHGLYALHAAAADRAWAGRDADGLAELVGTVLDLAERLPGGALEFVAPPYEPEGAPPGLLLFNRLAALRYHRADAHAAAWQEAGLTAEEIVALTDGPVRARVEAATNDLAAQPYRRLAQRDRERLYDGLLTLI</sequence>
<reference evidence="1 2" key="1">
    <citation type="submission" date="2016-10" db="EMBL/GenBank/DDBJ databases">
        <authorList>
            <person name="de Groot N.N."/>
        </authorList>
    </citation>
    <scope>NUCLEOTIDE SEQUENCE [LARGE SCALE GENOMIC DNA]</scope>
    <source>
        <strain evidence="1 2">DSM 43357</strain>
    </source>
</reference>